<proteinExistence type="predicted"/>
<name>A0A9P1CYJ0_9DINO</name>
<sequence length="106" mass="11463">MVLTRLLLCLGIAFCAAQDASCEHTSLIQDHASHAGQRLKTEEKTEKTDSPGKDADADAKKIDQIRPSLVQESSASASKTSESDAQNAEKAEKAMADWIARDLKSF</sequence>
<dbReference type="Proteomes" id="UP001152797">
    <property type="component" value="Unassembled WGS sequence"/>
</dbReference>
<dbReference type="EMBL" id="CAMXCT010002624">
    <property type="protein sequence ID" value="CAI3999402.1"/>
    <property type="molecule type" value="Genomic_DNA"/>
</dbReference>
<feature type="chain" id="PRO_5043270963" evidence="2">
    <location>
        <begin position="18"/>
        <end position="106"/>
    </location>
</feature>
<evidence type="ECO:0000313" key="4">
    <source>
        <dbReference type="EMBL" id="CAL4786714.1"/>
    </source>
</evidence>
<dbReference type="EMBL" id="CAMXCT030002624">
    <property type="protein sequence ID" value="CAL4786714.1"/>
    <property type="molecule type" value="Genomic_DNA"/>
</dbReference>
<dbReference type="EMBL" id="CAMXCT020002624">
    <property type="protein sequence ID" value="CAL1152777.1"/>
    <property type="molecule type" value="Genomic_DNA"/>
</dbReference>
<dbReference type="AlphaFoldDB" id="A0A9P1CYJ0"/>
<organism evidence="3">
    <name type="scientific">Cladocopium goreaui</name>
    <dbReference type="NCBI Taxonomy" id="2562237"/>
    <lineage>
        <taxon>Eukaryota</taxon>
        <taxon>Sar</taxon>
        <taxon>Alveolata</taxon>
        <taxon>Dinophyceae</taxon>
        <taxon>Suessiales</taxon>
        <taxon>Symbiodiniaceae</taxon>
        <taxon>Cladocopium</taxon>
    </lineage>
</organism>
<reference evidence="4 5" key="2">
    <citation type="submission" date="2024-05" db="EMBL/GenBank/DDBJ databases">
        <authorList>
            <person name="Chen Y."/>
            <person name="Shah S."/>
            <person name="Dougan E. K."/>
            <person name="Thang M."/>
            <person name="Chan C."/>
        </authorList>
    </citation>
    <scope>NUCLEOTIDE SEQUENCE [LARGE SCALE GENOMIC DNA]</scope>
</reference>
<accession>A0A9P1CYJ0</accession>
<feature type="signal peptide" evidence="2">
    <location>
        <begin position="1"/>
        <end position="17"/>
    </location>
</feature>
<feature type="region of interest" description="Disordered" evidence="1">
    <location>
        <begin position="32"/>
        <end position="94"/>
    </location>
</feature>
<evidence type="ECO:0000313" key="3">
    <source>
        <dbReference type="EMBL" id="CAI3999402.1"/>
    </source>
</evidence>
<keyword evidence="2" id="KW-0732">Signal</keyword>
<evidence type="ECO:0000256" key="2">
    <source>
        <dbReference type="SAM" id="SignalP"/>
    </source>
</evidence>
<reference evidence="3" key="1">
    <citation type="submission" date="2022-10" db="EMBL/GenBank/DDBJ databases">
        <authorList>
            <person name="Chen Y."/>
            <person name="Dougan E. K."/>
            <person name="Chan C."/>
            <person name="Rhodes N."/>
            <person name="Thang M."/>
        </authorList>
    </citation>
    <scope>NUCLEOTIDE SEQUENCE</scope>
</reference>
<evidence type="ECO:0000313" key="5">
    <source>
        <dbReference type="Proteomes" id="UP001152797"/>
    </source>
</evidence>
<comment type="caution">
    <text evidence="3">The sequence shown here is derived from an EMBL/GenBank/DDBJ whole genome shotgun (WGS) entry which is preliminary data.</text>
</comment>
<keyword evidence="5" id="KW-1185">Reference proteome</keyword>
<feature type="compositionally biased region" description="Basic and acidic residues" evidence="1">
    <location>
        <begin position="39"/>
        <end position="64"/>
    </location>
</feature>
<gene>
    <name evidence="3" type="ORF">C1SCF055_LOCUS25600</name>
</gene>
<evidence type="ECO:0000256" key="1">
    <source>
        <dbReference type="SAM" id="MobiDB-lite"/>
    </source>
</evidence>
<protein>
    <submittedName>
        <fullName evidence="3">Uncharacterized protein</fullName>
    </submittedName>
</protein>